<comment type="caution">
    <text evidence="1">The sequence shown here is derived from an EMBL/GenBank/DDBJ whole genome shotgun (WGS) entry which is preliminary data.</text>
</comment>
<evidence type="ECO:0000313" key="1">
    <source>
        <dbReference type="EMBL" id="KYO35728.1"/>
    </source>
</evidence>
<sequence length="101" mass="11188">MSGAICGESPPVRHRTVTGAPYCYSFPGAPMNQRRWEVGTHVDEERPHCKRLSHSADQELTFPDSYQPSPGAHSCSRHFCWLKKGLSIFGAKNPFQTKGAA</sequence>
<keyword evidence="2" id="KW-1185">Reference proteome</keyword>
<dbReference type="Proteomes" id="UP000050525">
    <property type="component" value="Unassembled WGS sequence"/>
</dbReference>
<accession>A0A151NG08</accession>
<name>A0A151NG08_ALLMI</name>
<dbReference type="AlphaFoldDB" id="A0A151NG08"/>
<reference evidence="1 2" key="1">
    <citation type="journal article" date="2012" name="Genome Biol.">
        <title>Sequencing three crocodilian genomes to illuminate the evolution of archosaurs and amniotes.</title>
        <authorList>
            <person name="St John J.A."/>
            <person name="Braun E.L."/>
            <person name="Isberg S.R."/>
            <person name="Miles L.G."/>
            <person name="Chong A.Y."/>
            <person name="Gongora J."/>
            <person name="Dalzell P."/>
            <person name="Moran C."/>
            <person name="Bed'hom B."/>
            <person name="Abzhanov A."/>
            <person name="Burgess S.C."/>
            <person name="Cooksey A.M."/>
            <person name="Castoe T.A."/>
            <person name="Crawford N.G."/>
            <person name="Densmore L.D."/>
            <person name="Drew J.C."/>
            <person name="Edwards S.V."/>
            <person name="Faircloth B.C."/>
            <person name="Fujita M.K."/>
            <person name="Greenwold M.J."/>
            <person name="Hoffmann F.G."/>
            <person name="Howard J.M."/>
            <person name="Iguchi T."/>
            <person name="Janes D.E."/>
            <person name="Khan S.Y."/>
            <person name="Kohno S."/>
            <person name="de Koning A.J."/>
            <person name="Lance S.L."/>
            <person name="McCarthy F.M."/>
            <person name="McCormack J.E."/>
            <person name="Merchant M.E."/>
            <person name="Peterson D.G."/>
            <person name="Pollock D.D."/>
            <person name="Pourmand N."/>
            <person name="Raney B.J."/>
            <person name="Roessler K.A."/>
            <person name="Sanford J.R."/>
            <person name="Sawyer R.H."/>
            <person name="Schmidt C.J."/>
            <person name="Triplett E.W."/>
            <person name="Tuberville T.D."/>
            <person name="Venegas-Anaya M."/>
            <person name="Howard J.T."/>
            <person name="Jarvis E.D."/>
            <person name="Guillette L.J.Jr."/>
            <person name="Glenn T.C."/>
            <person name="Green R.E."/>
            <person name="Ray D.A."/>
        </authorList>
    </citation>
    <scope>NUCLEOTIDE SEQUENCE [LARGE SCALE GENOMIC DNA]</scope>
    <source>
        <strain evidence="1">KSC_2009_1</strain>
    </source>
</reference>
<dbReference type="EMBL" id="AKHW03003120">
    <property type="protein sequence ID" value="KYO35728.1"/>
    <property type="molecule type" value="Genomic_DNA"/>
</dbReference>
<protein>
    <submittedName>
        <fullName evidence="1">Uncharacterized protein</fullName>
    </submittedName>
</protein>
<gene>
    <name evidence="1" type="ORF">Y1Q_0010166</name>
</gene>
<organism evidence="1 2">
    <name type="scientific">Alligator mississippiensis</name>
    <name type="common">American alligator</name>
    <dbReference type="NCBI Taxonomy" id="8496"/>
    <lineage>
        <taxon>Eukaryota</taxon>
        <taxon>Metazoa</taxon>
        <taxon>Chordata</taxon>
        <taxon>Craniata</taxon>
        <taxon>Vertebrata</taxon>
        <taxon>Euteleostomi</taxon>
        <taxon>Archelosauria</taxon>
        <taxon>Archosauria</taxon>
        <taxon>Crocodylia</taxon>
        <taxon>Alligatoridae</taxon>
        <taxon>Alligatorinae</taxon>
        <taxon>Alligator</taxon>
    </lineage>
</organism>
<proteinExistence type="predicted"/>
<evidence type="ECO:0000313" key="2">
    <source>
        <dbReference type="Proteomes" id="UP000050525"/>
    </source>
</evidence>